<dbReference type="Proteomes" id="UP000093561">
    <property type="component" value="Unassembled WGS sequence"/>
</dbReference>
<sequence length="334" mass="39384">MSPYGQIPNALYIGYKIILAYYRNSEFNPADVATRGLSPLRLTQIELWWEGPDWLAKEESTWPVWEYNFNENHNEHESEEESQTIVAHFTIDKTFKLIDVNRFSKCLRKRFWIPKGRTEVKRVLNKCMGCKRWKAKPFKLPTMPNYPAFRVRRSRTFARVDLDYLGPVSVKTETGVTKRWVALFTCLATRLVFQTIMEQETQLTEFLARHGIKWRNIIPNAPWSGKVYGRIIDLTKGTLRKVIGRKLLKEKERMSNNTNDQDDYIPHKLNTQEKLIKYWTRTVKTLDTFWKIWKEECLTSLRERTQVGHKSPKDAEIRVPVEGEIVIINESNGN</sequence>
<evidence type="ECO:0000313" key="2">
    <source>
        <dbReference type="WBParaSite" id="mrna-Wban_01592"/>
    </source>
</evidence>
<organism evidence="1 2">
    <name type="scientific">Wuchereria bancrofti</name>
    <dbReference type="NCBI Taxonomy" id="6293"/>
    <lineage>
        <taxon>Eukaryota</taxon>
        <taxon>Metazoa</taxon>
        <taxon>Ecdysozoa</taxon>
        <taxon>Nematoda</taxon>
        <taxon>Chromadorea</taxon>
        <taxon>Rhabditida</taxon>
        <taxon>Spirurina</taxon>
        <taxon>Spiruromorpha</taxon>
        <taxon>Filarioidea</taxon>
        <taxon>Onchocercidae</taxon>
        <taxon>Wuchereria</taxon>
    </lineage>
</organism>
<protein>
    <recommendedName>
        <fullName evidence="3">Integrase zinc-binding domain-containing protein</fullName>
    </recommendedName>
</protein>
<proteinExistence type="predicted"/>
<evidence type="ECO:0000313" key="1">
    <source>
        <dbReference type="Proteomes" id="UP000093561"/>
    </source>
</evidence>
<dbReference type="PANTHER" id="PTHR47331">
    <property type="entry name" value="PHD-TYPE DOMAIN-CONTAINING PROTEIN"/>
    <property type="match status" value="1"/>
</dbReference>
<accession>A0AAF5PJL1</accession>
<name>A0AAF5PJL1_WUCBA</name>
<reference evidence="1" key="2">
    <citation type="journal article" date="2016" name="Mol. Ecol.">
        <title>Population genomics of the filarial nematode parasite Wuchereria bancrofti from mosquitoes.</title>
        <authorList>
            <person name="Small S.T."/>
            <person name="Reimer L.J."/>
            <person name="Tisch D.J."/>
            <person name="King C.L."/>
            <person name="Christensen B.M."/>
            <person name="Siba P.M."/>
            <person name="Kazura J.W."/>
            <person name="Serre D."/>
            <person name="Zimmerman P.A."/>
        </authorList>
    </citation>
    <scope>NUCLEOTIDE SEQUENCE</scope>
    <source>
        <strain evidence="1">pt0022</strain>
    </source>
</reference>
<reference evidence="1" key="1">
    <citation type="submission" date="2015-03" db="EMBL/GenBank/DDBJ databases">
        <title>Wuchereria bancrofti Genome Sequencing Papua New Guinea Strain.</title>
        <authorList>
            <person name="Small S.T."/>
            <person name="Serre D."/>
            <person name="Zimmerman P.A."/>
        </authorList>
    </citation>
    <scope>NUCLEOTIDE SEQUENCE [LARGE SCALE GENOMIC DNA]</scope>
    <source>
        <strain evidence="1">pt0022</strain>
    </source>
</reference>
<dbReference type="WBParaSite" id="mrna-Wban_01592">
    <property type="protein sequence ID" value="mrna-Wban_01592"/>
    <property type="gene ID" value="Wban_01592"/>
</dbReference>
<evidence type="ECO:0008006" key="3">
    <source>
        <dbReference type="Google" id="ProtNLM"/>
    </source>
</evidence>
<dbReference type="PANTHER" id="PTHR47331:SF1">
    <property type="entry name" value="GAG-LIKE PROTEIN"/>
    <property type="match status" value="1"/>
</dbReference>
<reference evidence="2" key="3">
    <citation type="submission" date="2024-02" db="UniProtKB">
        <authorList>
            <consortium name="WormBaseParasite"/>
        </authorList>
    </citation>
    <scope>IDENTIFICATION</scope>
    <source>
        <strain evidence="2">pt0022</strain>
    </source>
</reference>
<dbReference type="AlphaFoldDB" id="A0AAF5PJL1"/>